<sequence length="154" mass="16992">MSFFTRSSLRLFPPLFTPNTAASTVVGVVVVELKVMNSTVLFGVLSHTPNMNPIDFLQALPLQVPRSLIKMQSSWLDEAPNNTRSDLDEDGKMHQNKGGSSSNAKHLLKVEHLEKLGIWANGEASMASLAKDWPRLGSLWVFLLNLLCFIAGGW</sequence>
<feature type="region of interest" description="Disordered" evidence="1">
    <location>
        <begin position="79"/>
        <end position="102"/>
    </location>
</feature>
<proteinExistence type="predicted"/>
<keyword evidence="2" id="KW-0472">Membrane</keyword>
<gene>
    <name evidence="3" type="ORF">PanWU01x14_191780</name>
</gene>
<dbReference type="AlphaFoldDB" id="A0A2P5C1J8"/>
<name>A0A2P5C1J8_PARAD</name>
<reference evidence="4" key="1">
    <citation type="submission" date="2016-06" db="EMBL/GenBank/DDBJ databases">
        <title>Parallel loss of symbiosis genes in relatives of nitrogen-fixing non-legume Parasponia.</title>
        <authorList>
            <person name="Van Velzen R."/>
            <person name="Holmer R."/>
            <person name="Bu F."/>
            <person name="Rutten L."/>
            <person name="Van Zeijl A."/>
            <person name="Liu W."/>
            <person name="Santuari L."/>
            <person name="Cao Q."/>
            <person name="Sharma T."/>
            <person name="Shen D."/>
            <person name="Roswanjaya Y."/>
            <person name="Wardhani T."/>
            <person name="Kalhor M.S."/>
            <person name="Jansen J."/>
            <person name="Van den Hoogen J."/>
            <person name="Gungor B."/>
            <person name="Hartog M."/>
            <person name="Hontelez J."/>
            <person name="Verver J."/>
            <person name="Yang W.-C."/>
            <person name="Schijlen E."/>
            <person name="Repin R."/>
            <person name="Schilthuizen M."/>
            <person name="Schranz E."/>
            <person name="Heidstra R."/>
            <person name="Miyata K."/>
            <person name="Fedorova E."/>
            <person name="Kohlen W."/>
            <person name="Bisseling T."/>
            <person name="Smit S."/>
            <person name="Geurts R."/>
        </authorList>
    </citation>
    <scope>NUCLEOTIDE SEQUENCE [LARGE SCALE GENOMIC DNA]</scope>
    <source>
        <strain evidence="4">cv. WU1-14</strain>
    </source>
</reference>
<keyword evidence="2" id="KW-0812">Transmembrane</keyword>
<organism evidence="3 4">
    <name type="scientific">Parasponia andersonii</name>
    <name type="common">Sponia andersonii</name>
    <dbReference type="NCBI Taxonomy" id="3476"/>
    <lineage>
        <taxon>Eukaryota</taxon>
        <taxon>Viridiplantae</taxon>
        <taxon>Streptophyta</taxon>
        <taxon>Embryophyta</taxon>
        <taxon>Tracheophyta</taxon>
        <taxon>Spermatophyta</taxon>
        <taxon>Magnoliopsida</taxon>
        <taxon>eudicotyledons</taxon>
        <taxon>Gunneridae</taxon>
        <taxon>Pentapetalae</taxon>
        <taxon>rosids</taxon>
        <taxon>fabids</taxon>
        <taxon>Rosales</taxon>
        <taxon>Cannabaceae</taxon>
        <taxon>Parasponia</taxon>
    </lineage>
</organism>
<feature type="transmembrane region" description="Helical" evidence="2">
    <location>
        <begin position="136"/>
        <end position="153"/>
    </location>
</feature>
<keyword evidence="4" id="KW-1185">Reference proteome</keyword>
<comment type="caution">
    <text evidence="3">The sequence shown here is derived from an EMBL/GenBank/DDBJ whole genome shotgun (WGS) entry which is preliminary data.</text>
</comment>
<protein>
    <submittedName>
        <fullName evidence="3">Uncharacterized protein</fullName>
    </submittedName>
</protein>
<accession>A0A2P5C1J8</accession>
<dbReference type="Proteomes" id="UP000237105">
    <property type="component" value="Unassembled WGS sequence"/>
</dbReference>
<evidence type="ECO:0000256" key="1">
    <source>
        <dbReference type="SAM" id="MobiDB-lite"/>
    </source>
</evidence>
<keyword evidence="2" id="KW-1133">Transmembrane helix</keyword>
<evidence type="ECO:0000256" key="2">
    <source>
        <dbReference type="SAM" id="Phobius"/>
    </source>
</evidence>
<evidence type="ECO:0000313" key="3">
    <source>
        <dbReference type="EMBL" id="PON54932.1"/>
    </source>
</evidence>
<dbReference type="EMBL" id="JXTB01000188">
    <property type="protein sequence ID" value="PON54932.1"/>
    <property type="molecule type" value="Genomic_DNA"/>
</dbReference>
<evidence type="ECO:0000313" key="4">
    <source>
        <dbReference type="Proteomes" id="UP000237105"/>
    </source>
</evidence>
<dbReference type="OrthoDB" id="10587429at2759"/>